<dbReference type="Gene3D" id="2.60.120.260">
    <property type="entry name" value="Galactose-binding domain-like"/>
    <property type="match status" value="2"/>
</dbReference>
<evidence type="ECO:0000313" key="5">
    <source>
        <dbReference type="EMBL" id="SJK98533.1"/>
    </source>
</evidence>
<dbReference type="GO" id="GO:0016491">
    <property type="term" value="F:oxidoreductase activity"/>
    <property type="evidence" value="ECO:0007669"/>
    <property type="project" value="UniProtKB-KW"/>
</dbReference>
<keyword evidence="6" id="KW-1185">Reference proteome</keyword>
<feature type="compositionally biased region" description="Basic and acidic residues" evidence="3">
    <location>
        <begin position="448"/>
        <end position="463"/>
    </location>
</feature>
<dbReference type="InterPro" id="IPR036291">
    <property type="entry name" value="NAD(P)-bd_dom_sf"/>
</dbReference>
<organism evidence="5 6">
    <name type="scientific">Armillaria ostoyae</name>
    <name type="common">Armillaria root rot fungus</name>
    <dbReference type="NCBI Taxonomy" id="47428"/>
    <lineage>
        <taxon>Eukaryota</taxon>
        <taxon>Fungi</taxon>
        <taxon>Dikarya</taxon>
        <taxon>Basidiomycota</taxon>
        <taxon>Agaricomycotina</taxon>
        <taxon>Agaricomycetes</taxon>
        <taxon>Agaricomycetidae</taxon>
        <taxon>Agaricales</taxon>
        <taxon>Marasmiineae</taxon>
        <taxon>Physalacriaceae</taxon>
        <taxon>Armillaria</taxon>
    </lineage>
</organism>
<gene>
    <name evidence="5" type="ORF">ARMOST_01801</name>
</gene>
<feature type="compositionally biased region" description="Acidic residues" evidence="3">
    <location>
        <begin position="417"/>
        <end position="427"/>
    </location>
</feature>
<name>A0A284QQ26_ARMOS</name>
<dbReference type="PANTHER" id="PTHR24320">
    <property type="entry name" value="RETINOL DEHYDROGENASE"/>
    <property type="match status" value="1"/>
</dbReference>
<evidence type="ECO:0000256" key="1">
    <source>
        <dbReference type="ARBA" id="ARBA00006484"/>
    </source>
</evidence>
<comment type="similarity">
    <text evidence="1">Belongs to the short-chain dehydrogenases/reductases (SDR) family.</text>
</comment>
<dbReference type="Pfam" id="PF08659">
    <property type="entry name" value="KR"/>
    <property type="match status" value="1"/>
</dbReference>
<dbReference type="PANTHER" id="PTHR24320:SF152">
    <property type="entry name" value="SHORT-CHAIN DEHYDROGENASE_REDUCTASE FAMILY PROTEIN"/>
    <property type="match status" value="1"/>
</dbReference>
<evidence type="ECO:0000256" key="2">
    <source>
        <dbReference type="ARBA" id="ARBA00023002"/>
    </source>
</evidence>
<feature type="region of interest" description="Disordered" evidence="3">
    <location>
        <begin position="400"/>
        <end position="428"/>
    </location>
</feature>
<accession>A0A284QQ26</accession>
<feature type="domain" description="Ketoreductase (KR)" evidence="4">
    <location>
        <begin position="52"/>
        <end position="124"/>
    </location>
</feature>
<dbReference type="InterPro" id="IPR013968">
    <property type="entry name" value="PKS_KR"/>
</dbReference>
<dbReference type="OrthoDB" id="191979at2759"/>
<feature type="region of interest" description="Disordered" evidence="3">
    <location>
        <begin position="448"/>
        <end position="469"/>
    </location>
</feature>
<sequence>MVLGILDAAINSAYFPKNYVPHIVTAAASLVLIRAFSQGRTTSRDRDLHARTILVTGGFTSLGLTLLQSLAQRGAHIIALTSEPVESAEVTILIGLLRTSTDNENIYAEQCDLSSPSSIHAFCTRFMVGQDQRLDALLFAHEYQHLGSFEFLSPPTAELQKERETRSLATFLLITLLLPALLVAPVERDIRIINVVNRFYAAAANSTFSAPFSSFAPSPPSTQKSIFLAEGTRALKTCILTRHIQRVLDALPSAQVPKTDASSSSIPVIDAKTQKSNIVAVSVSPGISRVDTIAPLLYADWTGRFGWSYLGVALYLLLQPILRLIFKSPISAIQSVLHVLFIPTPFKIVSRAKQPKDKSDSVIENSVVEMPEEILKPGSLYAECAVVPLKVPTIDFPLPPAKQQSAKGKGKAKPEEEMLELPDDGELGGEATGRAVWEAYEAAVKAWQEAEPKKPAKQDDEKPGTSGVAEMGTEGAIFEPVTHNVTVTYSAAEMPTALPCPKPNLSANVPPFSASSSIPQIQSAAFRSVRIKAELFSGTVNFFLPSLNIIHISPFNVRQGDDLHTLYVNGAEIGSGASYTSAQVYTVGLKRRSKNVIAVNATNTGGPAGMIATVLVDYSDNSTEIFVTDASWKTLQSVPPVGFANPRLDDSSWIAASEEGKDGVAPWGLTALPPALDITQSNWIWTNETDSAGNAPVGHRAFRKTITSPIGKCAVRAKVVLTVDNGYTVYANGESLGSGSDYHAAQVYSVRQLDPDRNVFALDGENTGGPAAAIATILVAYNDGTSASYVTDSSWKAFEGEGVPEAFQCPSTDDSEWTQWRDATVLGRYGVGPQGSVSVPPA</sequence>
<evidence type="ECO:0000313" key="6">
    <source>
        <dbReference type="Proteomes" id="UP000219338"/>
    </source>
</evidence>
<proteinExistence type="inferred from homology"/>
<dbReference type="AlphaFoldDB" id="A0A284QQ26"/>
<dbReference type="EMBL" id="FUEG01000001">
    <property type="protein sequence ID" value="SJK98533.1"/>
    <property type="molecule type" value="Genomic_DNA"/>
</dbReference>
<dbReference type="Gene3D" id="3.40.50.720">
    <property type="entry name" value="NAD(P)-binding Rossmann-like Domain"/>
    <property type="match status" value="1"/>
</dbReference>
<protein>
    <recommendedName>
        <fullName evidence="4">Ketoreductase (KR) domain-containing protein</fullName>
    </recommendedName>
</protein>
<evidence type="ECO:0000256" key="3">
    <source>
        <dbReference type="SAM" id="MobiDB-lite"/>
    </source>
</evidence>
<dbReference type="SUPFAM" id="SSF51735">
    <property type="entry name" value="NAD(P)-binding Rossmann-fold domains"/>
    <property type="match status" value="1"/>
</dbReference>
<reference evidence="6" key="1">
    <citation type="journal article" date="2017" name="Nat. Ecol. Evol.">
        <title>Genome expansion and lineage-specific genetic innovations in the forest pathogenic fungi Armillaria.</title>
        <authorList>
            <person name="Sipos G."/>
            <person name="Prasanna A.N."/>
            <person name="Walter M.C."/>
            <person name="O'Connor E."/>
            <person name="Balint B."/>
            <person name="Krizsan K."/>
            <person name="Kiss B."/>
            <person name="Hess J."/>
            <person name="Varga T."/>
            <person name="Slot J."/>
            <person name="Riley R."/>
            <person name="Boka B."/>
            <person name="Rigling D."/>
            <person name="Barry K."/>
            <person name="Lee J."/>
            <person name="Mihaltcheva S."/>
            <person name="LaButti K."/>
            <person name="Lipzen A."/>
            <person name="Waldron R."/>
            <person name="Moloney N.M."/>
            <person name="Sperisen C."/>
            <person name="Kredics L."/>
            <person name="Vagvoelgyi C."/>
            <person name="Patrignani A."/>
            <person name="Fitzpatrick D."/>
            <person name="Nagy I."/>
            <person name="Doyle S."/>
            <person name="Anderson J.B."/>
            <person name="Grigoriev I.V."/>
            <person name="Gueldener U."/>
            <person name="Muensterkoetter M."/>
            <person name="Nagy L.G."/>
        </authorList>
    </citation>
    <scope>NUCLEOTIDE SEQUENCE [LARGE SCALE GENOMIC DNA]</scope>
    <source>
        <strain evidence="6">C18/9</strain>
    </source>
</reference>
<dbReference type="STRING" id="47428.A0A284QQ26"/>
<keyword evidence="2" id="KW-0560">Oxidoreductase</keyword>
<evidence type="ECO:0000259" key="4">
    <source>
        <dbReference type="Pfam" id="PF08659"/>
    </source>
</evidence>
<dbReference type="Proteomes" id="UP000219338">
    <property type="component" value="Unassembled WGS sequence"/>
</dbReference>